<dbReference type="Gene3D" id="3.30.70.3170">
    <property type="match status" value="1"/>
</dbReference>
<dbReference type="Proteomes" id="UP001211907">
    <property type="component" value="Unassembled WGS sequence"/>
</dbReference>
<dbReference type="GO" id="GO:0005524">
    <property type="term" value="F:ATP binding"/>
    <property type="evidence" value="ECO:0007669"/>
    <property type="project" value="UniProtKB-KW"/>
</dbReference>
<dbReference type="Pfam" id="PF10509">
    <property type="entry name" value="GalKase_gal_bdg"/>
    <property type="match status" value="1"/>
</dbReference>
<dbReference type="Pfam" id="PF08544">
    <property type="entry name" value="GHMP_kinases_C"/>
    <property type="match status" value="1"/>
</dbReference>
<comment type="similarity">
    <text evidence="2">Belongs to the GHMP kinase family. GalK subfamily.</text>
</comment>
<keyword evidence="5" id="KW-0808">Transferase</keyword>
<keyword evidence="7" id="KW-0418">Kinase</keyword>
<dbReference type="InterPro" id="IPR014721">
    <property type="entry name" value="Ribsml_uS5_D2-typ_fold_subgr"/>
</dbReference>
<dbReference type="SUPFAM" id="SSF55060">
    <property type="entry name" value="GHMP Kinase, C-terminal domain"/>
    <property type="match status" value="1"/>
</dbReference>
<dbReference type="PRINTS" id="PR00473">
    <property type="entry name" value="GALCTOKINASE"/>
</dbReference>
<evidence type="ECO:0000313" key="14">
    <source>
        <dbReference type="EMBL" id="KAJ3132218.1"/>
    </source>
</evidence>
<dbReference type="GO" id="GO:0006012">
    <property type="term" value="P:galactose metabolic process"/>
    <property type="evidence" value="ECO:0007669"/>
    <property type="project" value="InterPro"/>
</dbReference>
<dbReference type="PANTHER" id="PTHR10457">
    <property type="entry name" value="MEVALONATE KINASE/GALACTOKINASE"/>
    <property type="match status" value="1"/>
</dbReference>
<dbReference type="InterPro" id="IPR020568">
    <property type="entry name" value="Ribosomal_Su5_D2-typ_SF"/>
</dbReference>
<evidence type="ECO:0000256" key="8">
    <source>
        <dbReference type="ARBA" id="ARBA00022840"/>
    </source>
</evidence>
<dbReference type="Gene3D" id="1.20.1440.340">
    <property type="match status" value="1"/>
</dbReference>
<keyword evidence="15" id="KW-1185">Reference proteome</keyword>
<evidence type="ECO:0000256" key="1">
    <source>
        <dbReference type="ARBA" id="ARBA00004947"/>
    </source>
</evidence>
<protein>
    <recommendedName>
        <fullName evidence="4">Galactokinase</fullName>
        <ecNumber evidence="3">2.7.1.6</ecNumber>
    </recommendedName>
    <alternativeName>
        <fullName evidence="9">Galactose kinase</fullName>
    </alternativeName>
</protein>
<name>A0AAD5T5R2_9FUNG</name>
<dbReference type="InterPro" id="IPR000705">
    <property type="entry name" value="Galactokinase"/>
</dbReference>
<dbReference type="InterPro" id="IPR013750">
    <property type="entry name" value="GHMP_kinase_C_dom"/>
</dbReference>
<reference evidence="14" key="1">
    <citation type="submission" date="2020-05" db="EMBL/GenBank/DDBJ databases">
        <title>Phylogenomic resolution of chytrid fungi.</title>
        <authorList>
            <person name="Stajich J.E."/>
            <person name="Amses K."/>
            <person name="Simmons R."/>
            <person name="Seto K."/>
            <person name="Myers J."/>
            <person name="Bonds A."/>
            <person name="Quandt C.A."/>
            <person name="Barry K."/>
            <person name="Liu P."/>
            <person name="Grigoriev I."/>
            <person name="Longcore J.E."/>
            <person name="James T.Y."/>
        </authorList>
    </citation>
    <scope>NUCLEOTIDE SEQUENCE</scope>
    <source>
        <strain evidence="14">JEL0513</strain>
    </source>
</reference>
<proteinExistence type="inferred from homology"/>
<dbReference type="InterPro" id="IPR019539">
    <property type="entry name" value="GalKase_N"/>
</dbReference>
<comment type="catalytic activity">
    <reaction evidence="10">
        <text>alpha-D-galactose + ATP = alpha-D-galactose 1-phosphate + ADP + H(+)</text>
        <dbReference type="Rhea" id="RHEA:13553"/>
        <dbReference type="ChEBI" id="CHEBI:15378"/>
        <dbReference type="ChEBI" id="CHEBI:28061"/>
        <dbReference type="ChEBI" id="CHEBI:30616"/>
        <dbReference type="ChEBI" id="CHEBI:58336"/>
        <dbReference type="ChEBI" id="CHEBI:456216"/>
        <dbReference type="EC" id="2.7.1.6"/>
    </reaction>
    <physiologicalReaction direction="left-to-right" evidence="10">
        <dbReference type="Rhea" id="RHEA:13554"/>
    </physiologicalReaction>
</comment>
<keyword evidence="6" id="KW-0547">Nucleotide-binding</keyword>
<comment type="caution">
    <text evidence="14">The sequence shown here is derived from an EMBL/GenBank/DDBJ whole genome shotgun (WGS) entry which is preliminary data.</text>
</comment>
<dbReference type="Pfam" id="PF00288">
    <property type="entry name" value="GHMP_kinases_N"/>
    <property type="match status" value="1"/>
</dbReference>
<evidence type="ECO:0000256" key="3">
    <source>
        <dbReference type="ARBA" id="ARBA00012315"/>
    </source>
</evidence>
<sequence length="631" mass="67872">MTVPTEKALDKVYIGASLAPATERYESLTAAFRDRFGVNPGFVARSPGRWYTIYCFRSYAHHFSDLSIRSGEHIDYCGFSVLPMAVDRDVLIAVTVTPNTSAEEPSVITLTNIDSKYADAVFTHSVGDKNVIAIDSSVHEWSNYFKCGYKGSKIRLTYFLFFFAQGVHEDLRLQTPAPHLNVMVSGNVPAGAGLSSSSAFVCATAVAVARSNNATLTKQTLTETAIRGERYAGVQCGGMDQSISIMASPSSALLIQFHPTLSASPVLIPPITRPYKFVIANSLVTSDKHVTAARNYNLRVLETRVAASILGAAVLGHDASDPVAFKGLQTLRDVCDVFIAHQATLGVADVTLVSALQSLETLNESVFSDGAYTREDVVVSLQKYFGGSFAAWADVDAVFSKGVGSVYLDGGLALKKRVRHVLGEAKRVLEFTEVCALQAPTYKGGDVLTELGDLMNASQASCASDFNCSCKELDELTALCRESGAVGSRLTGAGWGGCTVSLVPEEFVESFIQKVIDGYYSKRESDLSNVKDWIFATTPGVGAVVFEDFQAPQNAALVSMFNRLLSAVLANIAATNATFQTWFLNTNAYIGIFTTFDSTAEDVIAVYNTNEKAAGNCINSLDSFLGWGNHS</sequence>
<feature type="domain" description="GHMP kinase C-terminal" evidence="12">
    <location>
        <begin position="449"/>
        <end position="515"/>
    </location>
</feature>
<evidence type="ECO:0000313" key="15">
    <source>
        <dbReference type="Proteomes" id="UP001211907"/>
    </source>
</evidence>
<comment type="pathway">
    <text evidence="1">Carbohydrate metabolism; galactose metabolism.</text>
</comment>
<evidence type="ECO:0000256" key="7">
    <source>
        <dbReference type="ARBA" id="ARBA00022777"/>
    </source>
</evidence>
<dbReference type="PROSITE" id="PS00627">
    <property type="entry name" value="GHMP_KINASES_ATP"/>
    <property type="match status" value="1"/>
</dbReference>
<dbReference type="PANTHER" id="PTHR10457:SF7">
    <property type="entry name" value="GALACTOKINASE-RELATED"/>
    <property type="match status" value="1"/>
</dbReference>
<evidence type="ECO:0000256" key="5">
    <source>
        <dbReference type="ARBA" id="ARBA00022679"/>
    </source>
</evidence>
<dbReference type="GO" id="GO:0004335">
    <property type="term" value="F:galactokinase activity"/>
    <property type="evidence" value="ECO:0007669"/>
    <property type="project" value="UniProtKB-EC"/>
</dbReference>
<dbReference type="Gene3D" id="3.30.230.10">
    <property type="match status" value="1"/>
</dbReference>
<organism evidence="14 15">
    <name type="scientific">Physocladia obscura</name>
    <dbReference type="NCBI Taxonomy" id="109957"/>
    <lineage>
        <taxon>Eukaryota</taxon>
        <taxon>Fungi</taxon>
        <taxon>Fungi incertae sedis</taxon>
        <taxon>Chytridiomycota</taxon>
        <taxon>Chytridiomycota incertae sedis</taxon>
        <taxon>Chytridiomycetes</taxon>
        <taxon>Chytridiales</taxon>
        <taxon>Chytriomycetaceae</taxon>
        <taxon>Physocladia</taxon>
    </lineage>
</organism>
<dbReference type="InterPro" id="IPR006204">
    <property type="entry name" value="GHMP_kinase_N_dom"/>
</dbReference>
<keyword evidence="8" id="KW-0067">ATP-binding</keyword>
<evidence type="ECO:0000256" key="4">
    <source>
        <dbReference type="ARBA" id="ARBA00019487"/>
    </source>
</evidence>
<accession>A0AAD5T5R2</accession>
<evidence type="ECO:0000256" key="10">
    <source>
        <dbReference type="ARBA" id="ARBA00049538"/>
    </source>
</evidence>
<dbReference type="InterPro" id="IPR006203">
    <property type="entry name" value="GHMP_knse_ATP-bd_CS"/>
</dbReference>
<dbReference type="AlphaFoldDB" id="A0AAD5T5R2"/>
<evidence type="ECO:0000256" key="9">
    <source>
        <dbReference type="ARBA" id="ARBA00029590"/>
    </source>
</evidence>
<evidence type="ECO:0000259" key="13">
    <source>
        <dbReference type="Pfam" id="PF10509"/>
    </source>
</evidence>
<gene>
    <name evidence="14" type="primary">GAL1</name>
    <name evidence="14" type="ORF">HK100_005542</name>
</gene>
<dbReference type="NCBIfam" id="TIGR00131">
    <property type="entry name" value="gal_kin"/>
    <property type="match status" value="1"/>
</dbReference>
<evidence type="ECO:0000256" key="6">
    <source>
        <dbReference type="ARBA" id="ARBA00022741"/>
    </source>
</evidence>
<feature type="domain" description="GHMP kinase N-terminal" evidence="11">
    <location>
        <begin position="171"/>
        <end position="246"/>
    </location>
</feature>
<dbReference type="SUPFAM" id="SSF54211">
    <property type="entry name" value="Ribosomal protein S5 domain 2-like"/>
    <property type="match status" value="1"/>
</dbReference>
<dbReference type="EC" id="2.7.1.6" evidence="3"/>
<dbReference type="InterPro" id="IPR036554">
    <property type="entry name" value="GHMP_kinase_C_sf"/>
</dbReference>
<feature type="domain" description="Galactokinase N-terminal" evidence="13">
    <location>
        <begin position="71"/>
        <end position="95"/>
    </location>
</feature>
<dbReference type="EMBL" id="JADGJH010000259">
    <property type="protein sequence ID" value="KAJ3132218.1"/>
    <property type="molecule type" value="Genomic_DNA"/>
</dbReference>
<evidence type="ECO:0000259" key="12">
    <source>
        <dbReference type="Pfam" id="PF08544"/>
    </source>
</evidence>
<dbReference type="GO" id="GO:0005829">
    <property type="term" value="C:cytosol"/>
    <property type="evidence" value="ECO:0007669"/>
    <property type="project" value="TreeGrafter"/>
</dbReference>
<dbReference type="PRINTS" id="PR00959">
    <property type="entry name" value="MEVGALKINASE"/>
</dbReference>
<evidence type="ECO:0000259" key="11">
    <source>
        <dbReference type="Pfam" id="PF00288"/>
    </source>
</evidence>
<evidence type="ECO:0000256" key="2">
    <source>
        <dbReference type="ARBA" id="ARBA00006566"/>
    </source>
</evidence>